<gene>
    <name evidence="8" type="ORF">R6Y95_08120</name>
</gene>
<dbReference type="Proteomes" id="UP001626603">
    <property type="component" value="Chromosome"/>
</dbReference>
<organism evidence="8 9">
    <name type="scientific">Methanoculleus palmolei</name>
    <dbReference type="NCBI Taxonomy" id="72612"/>
    <lineage>
        <taxon>Archaea</taxon>
        <taxon>Methanobacteriati</taxon>
        <taxon>Methanobacteriota</taxon>
        <taxon>Stenosarchaea group</taxon>
        <taxon>Methanomicrobia</taxon>
        <taxon>Methanomicrobiales</taxon>
        <taxon>Methanomicrobiaceae</taxon>
        <taxon>Methanoculleus</taxon>
    </lineage>
</organism>
<dbReference type="PANTHER" id="PTHR39087:SF2">
    <property type="entry name" value="UPF0104 MEMBRANE PROTEIN MJ1595"/>
    <property type="match status" value="1"/>
</dbReference>
<evidence type="ECO:0000256" key="2">
    <source>
        <dbReference type="ARBA" id="ARBA00011061"/>
    </source>
</evidence>
<evidence type="ECO:0000313" key="8">
    <source>
        <dbReference type="EMBL" id="WOX55426.1"/>
    </source>
</evidence>
<protein>
    <submittedName>
        <fullName evidence="8">Lysylphosphatidylglycerol synthase transmembrane domain-containing protein</fullName>
    </submittedName>
</protein>
<feature type="transmembrane region" description="Helical" evidence="7">
    <location>
        <begin position="36"/>
        <end position="55"/>
    </location>
</feature>
<keyword evidence="4 7" id="KW-0812">Transmembrane</keyword>
<comment type="similarity">
    <text evidence="2">Belongs to the UPF0104 family.</text>
</comment>
<evidence type="ECO:0000256" key="5">
    <source>
        <dbReference type="ARBA" id="ARBA00022989"/>
    </source>
</evidence>
<name>A0ABD8A7C6_9EURY</name>
<evidence type="ECO:0000256" key="7">
    <source>
        <dbReference type="SAM" id="Phobius"/>
    </source>
</evidence>
<dbReference type="PANTHER" id="PTHR39087">
    <property type="entry name" value="UPF0104 MEMBRANE PROTEIN MJ1595"/>
    <property type="match status" value="1"/>
</dbReference>
<feature type="transmembrane region" description="Helical" evidence="7">
    <location>
        <begin position="229"/>
        <end position="248"/>
    </location>
</feature>
<evidence type="ECO:0000313" key="9">
    <source>
        <dbReference type="Proteomes" id="UP001626603"/>
    </source>
</evidence>
<feature type="transmembrane region" description="Helical" evidence="7">
    <location>
        <begin position="149"/>
        <end position="170"/>
    </location>
</feature>
<dbReference type="InterPro" id="IPR022791">
    <property type="entry name" value="L-PG_synthase/AglD"/>
</dbReference>
<accession>A0ABD8A7C6</accession>
<dbReference type="NCBIfam" id="TIGR00374">
    <property type="entry name" value="flippase-like domain"/>
    <property type="match status" value="2"/>
</dbReference>
<reference evidence="8 9" key="1">
    <citation type="submission" date="2023-10" db="EMBL/GenBank/DDBJ databases">
        <title>The complete genome sequence of Methanoculleus palmolei DSM 4273.</title>
        <authorList>
            <person name="Lai S.-J."/>
            <person name="You Y.-T."/>
            <person name="Chen S.-C."/>
        </authorList>
    </citation>
    <scope>NUCLEOTIDE SEQUENCE [LARGE SCALE GENOMIC DNA]</scope>
    <source>
        <strain evidence="8 9">DSM 4273</strain>
    </source>
</reference>
<evidence type="ECO:0000256" key="4">
    <source>
        <dbReference type="ARBA" id="ARBA00022692"/>
    </source>
</evidence>
<keyword evidence="5 7" id="KW-1133">Transmembrane helix</keyword>
<evidence type="ECO:0000256" key="3">
    <source>
        <dbReference type="ARBA" id="ARBA00022475"/>
    </source>
</evidence>
<dbReference type="AlphaFoldDB" id="A0ABD8A7C6"/>
<feature type="transmembrane region" description="Helical" evidence="7">
    <location>
        <begin position="201"/>
        <end position="223"/>
    </location>
</feature>
<keyword evidence="6 7" id="KW-0472">Membrane</keyword>
<keyword evidence="9" id="KW-1185">Reference proteome</keyword>
<proteinExistence type="inferred from homology"/>
<dbReference type="Pfam" id="PF03706">
    <property type="entry name" value="LPG_synthase_TM"/>
    <property type="match status" value="1"/>
</dbReference>
<sequence>MWKKASAIVIPTLIAIGIVGYMLYRVWDDLLLTLEHAVIPFLFAAVGICVVAWVLRGFRYRFILNGLDIRESLGFSIACIFVSQTANLIIPARLGDFVRMLILKHEDDATYSQGFSSIVVERVFDIIMIAVLGAVALPFVLAVLDVPDWFITVIIVPLAAGGVFFAVLLWSGRLKSENRIVVAIQRMLDEVKQVSLNPRALLTLGGSSLLIWLVDVLVCYAVVLMFRESVPFAIVVLAIVIGNLVKAVPITPGGVGTYELALALTLGLAGTPVATATLIAVIDHLVKNLVTLVGGVGSIYYLGNWSMDLLRKAFSREIEKEETFGR</sequence>
<evidence type="ECO:0000256" key="1">
    <source>
        <dbReference type="ARBA" id="ARBA00004651"/>
    </source>
</evidence>
<evidence type="ECO:0000256" key="6">
    <source>
        <dbReference type="ARBA" id="ARBA00023136"/>
    </source>
</evidence>
<dbReference type="GO" id="GO:0005886">
    <property type="term" value="C:plasma membrane"/>
    <property type="evidence" value="ECO:0007669"/>
    <property type="project" value="UniProtKB-SubCell"/>
</dbReference>
<feature type="transmembrane region" description="Helical" evidence="7">
    <location>
        <begin position="288"/>
        <end position="307"/>
    </location>
</feature>
<keyword evidence="3" id="KW-1003">Cell membrane</keyword>
<feature type="transmembrane region" description="Helical" evidence="7">
    <location>
        <begin position="7"/>
        <end position="24"/>
    </location>
</feature>
<comment type="subcellular location">
    <subcellularLocation>
        <location evidence="1">Cell membrane</location>
        <topology evidence="1">Multi-pass membrane protein</topology>
    </subcellularLocation>
</comment>
<feature type="transmembrane region" description="Helical" evidence="7">
    <location>
        <begin position="123"/>
        <end position="143"/>
    </location>
</feature>
<feature type="transmembrane region" description="Helical" evidence="7">
    <location>
        <begin position="260"/>
        <end position="282"/>
    </location>
</feature>
<dbReference type="EMBL" id="CP137641">
    <property type="protein sequence ID" value="WOX55426.1"/>
    <property type="molecule type" value="Genomic_DNA"/>
</dbReference>